<dbReference type="SUPFAM" id="SSF69279">
    <property type="entry name" value="Phage tail proteins"/>
    <property type="match status" value="2"/>
</dbReference>
<organism evidence="5 6">
    <name type="scientific">Pseudomonas fluorescens NCIMB 11764</name>
    <dbReference type="NCBI Taxonomy" id="1221522"/>
    <lineage>
        <taxon>Bacteria</taxon>
        <taxon>Pseudomonadati</taxon>
        <taxon>Pseudomonadota</taxon>
        <taxon>Gammaproteobacteria</taxon>
        <taxon>Pseudomonadales</taxon>
        <taxon>Pseudomonadaceae</taxon>
        <taxon>Pseudomonas</taxon>
    </lineage>
</organism>
<dbReference type="Pfam" id="PF21929">
    <property type="entry name" value="GpP_4th"/>
    <property type="match status" value="1"/>
</dbReference>
<name>A0A0K1QQ84_PSEFL</name>
<proteinExistence type="predicted"/>
<dbReference type="Gene3D" id="3.30.1920.10">
    <property type="entry name" value="Baseplate protein-like domains - 2 layer sandwich fold"/>
    <property type="match status" value="1"/>
</dbReference>
<gene>
    <name evidence="5" type="ORF">B723_16475</name>
</gene>
<dbReference type="eggNOG" id="COG4379">
    <property type="taxonomic scope" value="Bacteria"/>
</dbReference>
<protein>
    <submittedName>
        <fullName evidence="5">Baseplate protein</fullName>
    </submittedName>
</protein>
<sequence length="371" mass="40934">MLEDENTVTLTADGSDYSGWKSVEITPGLEDQARSFNLSITWKWPGQDVGRPIREGAKCQIRIGDDLVLTGWAFASPIDYDDKQITMSISGRSLTADLVDSAAINEPGQWNNQSVLSIVTALAAPYNIKVRSEIPESAKLSDHTIEPGETVFESIDRLLTLFRVFSTDDATGVVVLARPGSEGRAFDNLEVGKNILTGSAGLDFSAVFSEYRVLGQKTGTDEEFGADAAEVSATVTDDRVTRRRVMVIQQSGQLTQELAQARANWESVTRMGKALTTTYTVQGWRQTNGALWKHNMLVRVIDPIIGFDRWMLIARVTYILSEGGMITKMEVGPPDSFEPEPNDSLKNRKLKKGGKGDNFEYLIPADYEPKQ</sequence>
<dbReference type="EMBL" id="CP010945">
    <property type="protein sequence ID" value="AKV07924.1"/>
    <property type="molecule type" value="Genomic_DNA"/>
</dbReference>
<dbReference type="PIRSF" id="PIRSF004440">
    <property type="entry name" value="GpP"/>
    <property type="match status" value="1"/>
</dbReference>
<evidence type="ECO:0000313" key="6">
    <source>
        <dbReference type="Proteomes" id="UP000017175"/>
    </source>
</evidence>
<dbReference type="RefSeq" id="WP_017337723.1">
    <property type="nucleotide sequence ID" value="NZ_CP010945.1"/>
</dbReference>
<feature type="domain" description="Baseplate hub protein gp44/GpP-like C-terminal" evidence="3">
    <location>
        <begin position="256"/>
        <end position="340"/>
    </location>
</feature>
<dbReference type="Proteomes" id="UP000017175">
    <property type="component" value="Chromosome"/>
</dbReference>
<dbReference type="InterPro" id="IPR026276">
    <property type="entry name" value="Baseplate_GpP"/>
</dbReference>
<dbReference type="InterPro" id="IPR053981">
    <property type="entry name" value="Gp44/GpP-like_2nd"/>
</dbReference>
<feature type="domain" description="Baseplate hub protein gp44-like N-terminal" evidence="2">
    <location>
        <begin position="8"/>
        <end position="93"/>
    </location>
</feature>
<dbReference type="InterPro" id="IPR053982">
    <property type="entry name" value="Gp44/GpP-like_C"/>
</dbReference>
<evidence type="ECO:0000259" key="3">
    <source>
        <dbReference type="Pfam" id="PF21929"/>
    </source>
</evidence>
<evidence type="ECO:0000259" key="4">
    <source>
        <dbReference type="Pfam" id="PF22255"/>
    </source>
</evidence>
<dbReference type="Pfam" id="PF21683">
    <property type="entry name" value="GpP-like_1st"/>
    <property type="match status" value="1"/>
</dbReference>
<dbReference type="OrthoDB" id="9016931at2"/>
<feature type="region of interest" description="Disordered" evidence="1">
    <location>
        <begin position="331"/>
        <end position="359"/>
    </location>
</feature>
<feature type="domain" description="Baseplate hub protein gp44/GpP-like second" evidence="4">
    <location>
        <begin position="95"/>
        <end position="178"/>
    </location>
</feature>
<evidence type="ECO:0000259" key="2">
    <source>
        <dbReference type="Pfam" id="PF21683"/>
    </source>
</evidence>
<dbReference type="Pfam" id="PF22255">
    <property type="entry name" value="Gp44-like_2nd"/>
    <property type="match status" value="1"/>
</dbReference>
<dbReference type="Gene3D" id="2.30.300.10">
    <property type="entry name" value="Baseplate protein-like domain - beta roll fold"/>
    <property type="match status" value="1"/>
</dbReference>
<dbReference type="Gene3D" id="3.55.50.10">
    <property type="entry name" value="Baseplate protein-like domains"/>
    <property type="match status" value="1"/>
</dbReference>
<reference evidence="5 6" key="1">
    <citation type="journal article" date="2012" name="J. Bacteriol.">
        <title>Draft genome sequence of the cyanide-utilizing bacterium Pseudomonas fluorescens strain NCIMB 11764.</title>
        <authorList>
            <person name="Vilo C.A."/>
            <person name="Benedik M.J."/>
            <person name="Kunz D.A."/>
            <person name="Dong Q."/>
        </authorList>
    </citation>
    <scope>NUCLEOTIDE SEQUENCE [LARGE SCALE GENOMIC DNA]</scope>
    <source>
        <strain evidence="5 6">NCIMB 11764</strain>
    </source>
</reference>
<evidence type="ECO:0000313" key="5">
    <source>
        <dbReference type="EMBL" id="AKV07924.1"/>
    </source>
</evidence>
<dbReference type="AlphaFoldDB" id="A0A0K1QQ84"/>
<dbReference type="InterPro" id="IPR023399">
    <property type="entry name" value="Baseplate-like_2-layer_sand"/>
</dbReference>
<accession>A0A0K1QQ84</accession>
<dbReference type="InterPro" id="IPR049354">
    <property type="entry name" value="GpP-like_N"/>
</dbReference>
<evidence type="ECO:0000256" key="1">
    <source>
        <dbReference type="SAM" id="MobiDB-lite"/>
    </source>
</evidence>